<evidence type="ECO:0000313" key="3">
    <source>
        <dbReference type="EMBL" id="RSH92466.1"/>
    </source>
</evidence>
<feature type="transmembrane region" description="Helical" evidence="2">
    <location>
        <begin position="415"/>
        <end position="436"/>
    </location>
</feature>
<feature type="transmembrane region" description="Helical" evidence="2">
    <location>
        <begin position="456"/>
        <end position="472"/>
    </location>
</feature>
<dbReference type="Proteomes" id="UP000279259">
    <property type="component" value="Unassembled WGS sequence"/>
</dbReference>
<gene>
    <name evidence="3" type="ORF">EHS25_008882</name>
</gene>
<feature type="transmembrane region" description="Helical" evidence="2">
    <location>
        <begin position="251"/>
        <end position="271"/>
    </location>
</feature>
<evidence type="ECO:0000256" key="2">
    <source>
        <dbReference type="SAM" id="Phobius"/>
    </source>
</evidence>
<feature type="transmembrane region" description="Helical" evidence="2">
    <location>
        <begin position="277"/>
        <end position="299"/>
    </location>
</feature>
<keyword evidence="4" id="KW-1185">Reference proteome</keyword>
<keyword evidence="2" id="KW-0472">Membrane</keyword>
<dbReference type="InterPro" id="IPR010640">
    <property type="entry name" value="Low_temperature_requirement_A"/>
</dbReference>
<feature type="transmembrane region" description="Helical" evidence="2">
    <location>
        <begin position="216"/>
        <end position="239"/>
    </location>
</feature>
<reference evidence="3 4" key="1">
    <citation type="submission" date="2018-11" db="EMBL/GenBank/DDBJ databases">
        <title>Genome sequence of Saitozyma podzolica DSM 27192.</title>
        <authorList>
            <person name="Aliyu H."/>
            <person name="Gorte O."/>
            <person name="Ochsenreither K."/>
        </authorList>
    </citation>
    <scope>NUCLEOTIDE SEQUENCE [LARGE SCALE GENOMIC DNA]</scope>
    <source>
        <strain evidence="3 4">DSM 27192</strain>
    </source>
</reference>
<keyword evidence="2" id="KW-0812">Transmembrane</keyword>
<proteinExistence type="predicted"/>
<feature type="compositionally biased region" description="Polar residues" evidence="1">
    <location>
        <begin position="8"/>
        <end position="35"/>
    </location>
</feature>
<feature type="transmembrane region" description="Helical" evidence="2">
    <location>
        <begin position="493"/>
        <end position="510"/>
    </location>
</feature>
<keyword evidence="2" id="KW-1133">Transmembrane helix</keyword>
<accession>A0A427YN21</accession>
<dbReference type="STRING" id="1890683.A0A427YN21"/>
<evidence type="ECO:0000256" key="1">
    <source>
        <dbReference type="SAM" id="MobiDB-lite"/>
    </source>
</evidence>
<dbReference type="OrthoDB" id="191995at2759"/>
<comment type="caution">
    <text evidence="3">The sequence shown here is derived from an EMBL/GenBank/DDBJ whole genome shotgun (WGS) entry which is preliminary data.</text>
</comment>
<evidence type="ECO:0000313" key="4">
    <source>
        <dbReference type="Proteomes" id="UP000279259"/>
    </source>
</evidence>
<dbReference type="PANTHER" id="PTHR36840:SF1">
    <property type="entry name" value="BLL5714 PROTEIN"/>
    <property type="match status" value="1"/>
</dbReference>
<feature type="transmembrane region" description="Helical" evidence="2">
    <location>
        <begin position="385"/>
        <end position="403"/>
    </location>
</feature>
<feature type="compositionally biased region" description="Low complexity" evidence="1">
    <location>
        <begin position="47"/>
        <end position="57"/>
    </location>
</feature>
<sequence length="569" mass="63115">MFRPPRSESPSQLEDGSPTISPSSPRTNKSPNGNSEEVHQAHGEHGGSSASASGVGVPRPHPTHELSNTRKFGPDDHVVYHRDSIEADKAYRIRDLIRPPVIRQGKIHREPSPREVPRFELFFDLLFVAIIHQLADAAIEEPSGAAVARFVLTFWPSWSIWEEARKYSNVSGTDDLLHRGWILIGMICILGYSANASAIALEVAVGNEEEMGTEHLAVQAATAFWLVIKLTRVIVLFFYAWRLPPFRTSQILGGLAVLLPMFVYLPLIWVTNRTAQIVIASLGIAVDIMRLDLIAYNLMGRWHLRRQAKEWAKSQPVGPAEHRPGVKWHNMPSMPEGFRIPAMNIEHAIERSSAFVVIVLGELVMNLLYTATAADLGVSLKFGKAALGLMVAWAMNYLYLFPFEPNMEYEHALRHSWVTGVLFTFLHWPLCASLVLASAASGRMVASEEVDAGVHWYWGCGLGFAVLFITLIDLMHRNLAPTFATRIPRPFRASIALLCALALILVPLGTDSLTSIAMLAIGVGITWLLVVINIVGILPRPEGWWAAGKLKKRRERGGEGEENVTLSTY</sequence>
<feature type="region of interest" description="Disordered" evidence="1">
    <location>
        <begin position="1"/>
        <end position="75"/>
    </location>
</feature>
<name>A0A427YN21_9TREE</name>
<feature type="transmembrane region" description="Helical" evidence="2">
    <location>
        <begin position="181"/>
        <end position="204"/>
    </location>
</feature>
<protein>
    <submittedName>
        <fullName evidence="3">Uncharacterized protein</fullName>
    </submittedName>
</protein>
<organism evidence="3 4">
    <name type="scientific">Saitozyma podzolica</name>
    <dbReference type="NCBI Taxonomy" id="1890683"/>
    <lineage>
        <taxon>Eukaryota</taxon>
        <taxon>Fungi</taxon>
        <taxon>Dikarya</taxon>
        <taxon>Basidiomycota</taxon>
        <taxon>Agaricomycotina</taxon>
        <taxon>Tremellomycetes</taxon>
        <taxon>Tremellales</taxon>
        <taxon>Trimorphomycetaceae</taxon>
        <taxon>Saitozyma</taxon>
    </lineage>
</organism>
<dbReference type="AlphaFoldDB" id="A0A427YN21"/>
<feature type="compositionally biased region" description="Basic and acidic residues" evidence="1">
    <location>
        <begin position="62"/>
        <end position="75"/>
    </location>
</feature>
<feature type="compositionally biased region" description="Basic and acidic residues" evidence="1">
    <location>
        <begin position="36"/>
        <end position="45"/>
    </location>
</feature>
<dbReference type="EMBL" id="RSCD01000006">
    <property type="protein sequence ID" value="RSH92466.1"/>
    <property type="molecule type" value="Genomic_DNA"/>
</dbReference>
<feature type="transmembrane region" description="Helical" evidence="2">
    <location>
        <begin position="353"/>
        <end position="373"/>
    </location>
</feature>
<dbReference type="Pfam" id="PF06772">
    <property type="entry name" value="LtrA"/>
    <property type="match status" value="1"/>
</dbReference>
<feature type="transmembrane region" description="Helical" evidence="2">
    <location>
        <begin position="516"/>
        <end position="538"/>
    </location>
</feature>
<dbReference type="PANTHER" id="PTHR36840">
    <property type="entry name" value="BLL5714 PROTEIN"/>
    <property type="match status" value="1"/>
</dbReference>